<comment type="similarity">
    <text evidence="1">Belongs to the outer membrane factor (OMF) (TC 1.B.17) family.</text>
</comment>
<evidence type="ECO:0000256" key="2">
    <source>
        <dbReference type="SAM" id="Coils"/>
    </source>
</evidence>
<dbReference type="EMBL" id="BAABBN010000012">
    <property type="protein sequence ID" value="GAA3933759.1"/>
    <property type="molecule type" value="Genomic_DNA"/>
</dbReference>
<sequence length="458" mass="52093">MKNRITLNHLGGLALGLSVISSGHAKENHSIQVLSLEHAIEYAISHDDWLTRSQKLHISQEAESLAAGTLPDPTISVSMANLPSDSFDFAQENMTQLKLGVSQMFPRGDSLSLKQQQIKQTSEQHPFMWKNRKAQVMLKVTENWLNSYQAERSIELIEQDRALFEQLVDVAESSYSSLSARTQQQDVVRAQLELTRLNDRLHVLRQRSEQFKNRLAEWLPYEFIMRPVGQLPSIQNSTQNERFEVITGHYSEQALLEILSKHPAVLVIDKQIEASETGIELAEQSYKPQWGVNASYGYRDDTPAGSDRSDLFSVGVTFDVPLFTENRQDNQVRAATYRSESIKTDRILQIRKMRGMYLGTASQLKLLDDRKKLYDSALLPQMQEQAEAVLNAYTSNTGGFAEVMRARIAELNTKLDALKIDVEQRILLARLDYYHAGNRPQISTINDSNNTDSYQHLH</sequence>
<dbReference type="Proteomes" id="UP001501565">
    <property type="component" value="Unassembled WGS sequence"/>
</dbReference>
<dbReference type="RefSeq" id="WP_344799682.1">
    <property type="nucleotide sequence ID" value="NZ_BAABBN010000012.1"/>
</dbReference>
<proteinExistence type="inferred from homology"/>
<dbReference type="SUPFAM" id="SSF56954">
    <property type="entry name" value="Outer membrane efflux proteins (OEP)"/>
    <property type="match status" value="1"/>
</dbReference>
<keyword evidence="2" id="KW-0175">Coiled coil</keyword>
<reference evidence="4" key="1">
    <citation type="journal article" date="2019" name="Int. J. Syst. Evol. Microbiol.">
        <title>The Global Catalogue of Microorganisms (GCM) 10K type strain sequencing project: providing services to taxonomists for standard genome sequencing and annotation.</title>
        <authorList>
            <consortium name="The Broad Institute Genomics Platform"/>
            <consortium name="The Broad Institute Genome Sequencing Center for Infectious Disease"/>
            <person name="Wu L."/>
            <person name="Ma J."/>
        </authorList>
    </citation>
    <scope>NUCLEOTIDE SEQUENCE [LARGE SCALE GENOMIC DNA]</scope>
    <source>
        <strain evidence="4">JCM 17551</strain>
    </source>
</reference>
<dbReference type="Pfam" id="PF02321">
    <property type="entry name" value="OEP"/>
    <property type="match status" value="1"/>
</dbReference>
<protein>
    <submittedName>
        <fullName evidence="3">TolC family protein</fullName>
    </submittedName>
</protein>
<name>A0ABP7N0F6_9GAMM</name>
<dbReference type="InterPro" id="IPR010131">
    <property type="entry name" value="MdtP/NodT-like"/>
</dbReference>
<accession>A0ABP7N0F6</accession>
<dbReference type="PANTHER" id="PTHR30203">
    <property type="entry name" value="OUTER MEMBRANE CATION EFFLUX PROTEIN"/>
    <property type="match status" value="1"/>
</dbReference>
<comment type="caution">
    <text evidence="3">The sequence shown here is derived from an EMBL/GenBank/DDBJ whole genome shotgun (WGS) entry which is preliminary data.</text>
</comment>
<evidence type="ECO:0000256" key="1">
    <source>
        <dbReference type="ARBA" id="ARBA00007613"/>
    </source>
</evidence>
<keyword evidence="4" id="KW-1185">Reference proteome</keyword>
<evidence type="ECO:0000313" key="4">
    <source>
        <dbReference type="Proteomes" id="UP001501565"/>
    </source>
</evidence>
<dbReference type="PANTHER" id="PTHR30203:SF23">
    <property type="entry name" value="OUTER MEMBRANE EFFLUX PROTEIN"/>
    <property type="match status" value="1"/>
</dbReference>
<dbReference type="InterPro" id="IPR003423">
    <property type="entry name" value="OMP_efflux"/>
</dbReference>
<feature type="coiled-coil region" evidence="2">
    <location>
        <begin position="180"/>
        <end position="214"/>
    </location>
</feature>
<evidence type="ECO:0000313" key="3">
    <source>
        <dbReference type="EMBL" id="GAA3933759.1"/>
    </source>
</evidence>
<gene>
    <name evidence="3" type="ORF">GCM10022277_32910</name>
</gene>
<dbReference type="Gene3D" id="1.20.1600.10">
    <property type="entry name" value="Outer membrane efflux proteins (OEP)"/>
    <property type="match status" value="1"/>
</dbReference>
<organism evidence="3 4">
    <name type="scientific">Litoribacillus peritrichatus</name>
    <dbReference type="NCBI Taxonomy" id="718191"/>
    <lineage>
        <taxon>Bacteria</taxon>
        <taxon>Pseudomonadati</taxon>
        <taxon>Pseudomonadota</taxon>
        <taxon>Gammaproteobacteria</taxon>
        <taxon>Oceanospirillales</taxon>
        <taxon>Oceanospirillaceae</taxon>
        <taxon>Litoribacillus</taxon>
    </lineage>
</organism>